<dbReference type="AlphaFoldDB" id="A0A918EDE5"/>
<comment type="caution">
    <text evidence="1">The sequence shown here is derived from an EMBL/GenBank/DDBJ whole genome shotgun (WGS) entry which is preliminary data.</text>
</comment>
<sequence>MAHPLSVYYGPDHAEEPANLTSEAEVRELFAVLRGMYPEGSVALLTAYLADDPWGAELTAGINGDRGVLRYSGDEQGDAGFYSKSPTPTNAAPVVYYFYTADREFPPHSEVPLSAVEAAVLDFMATGVRPASVEWQEARRTNA</sequence>
<dbReference type="Pfam" id="PF14430">
    <property type="entry name" value="Imm1"/>
    <property type="match status" value="1"/>
</dbReference>
<gene>
    <name evidence="1" type="ORF">GCM10010185_19000</name>
</gene>
<keyword evidence="2" id="KW-1185">Reference proteome</keyword>
<organism evidence="1 2">
    <name type="scientific">Saccharothrix coeruleofusca</name>
    <dbReference type="NCBI Taxonomy" id="33919"/>
    <lineage>
        <taxon>Bacteria</taxon>
        <taxon>Bacillati</taxon>
        <taxon>Actinomycetota</taxon>
        <taxon>Actinomycetes</taxon>
        <taxon>Pseudonocardiales</taxon>
        <taxon>Pseudonocardiaceae</taxon>
        <taxon>Saccharothrix</taxon>
    </lineage>
</organism>
<protein>
    <recommendedName>
        <fullName evidence="3">Immunity protein Imm1</fullName>
    </recommendedName>
</protein>
<dbReference type="EMBL" id="BMRG01000003">
    <property type="protein sequence ID" value="GGP47401.1"/>
    <property type="molecule type" value="Genomic_DNA"/>
</dbReference>
<evidence type="ECO:0000313" key="1">
    <source>
        <dbReference type="EMBL" id="GGP47401.1"/>
    </source>
</evidence>
<proteinExistence type="predicted"/>
<reference evidence="1" key="2">
    <citation type="submission" date="2020-09" db="EMBL/GenBank/DDBJ databases">
        <authorList>
            <person name="Sun Q."/>
            <person name="Ohkuma M."/>
        </authorList>
    </citation>
    <scope>NUCLEOTIDE SEQUENCE</scope>
    <source>
        <strain evidence="1">JCM 3313</strain>
    </source>
</reference>
<evidence type="ECO:0008006" key="3">
    <source>
        <dbReference type="Google" id="ProtNLM"/>
    </source>
</evidence>
<name>A0A918EDE5_9PSEU</name>
<dbReference type="InterPro" id="IPR025680">
    <property type="entry name" value="DddI"/>
</dbReference>
<evidence type="ECO:0000313" key="2">
    <source>
        <dbReference type="Proteomes" id="UP000639606"/>
    </source>
</evidence>
<accession>A0A918EDE5</accession>
<reference evidence="1" key="1">
    <citation type="journal article" date="2014" name="Int. J. Syst. Evol. Microbiol.">
        <title>Complete genome sequence of Corynebacterium casei LMG S-19264T (=DSM 44701T), isolated from a smear-ripened cheese.</title>
        <authorList>
            <consortium name="US DOE Joint Genome Institute (JGI-PGF)"/>
            <person name="Walter F."/>
            <person name="Albersmeier A."/>
            <person name="Kalinowski J."/>
            <person name="Ruckert C."/>
        </authorList>
    </citation>
    <scope>NUCLEOTIDE SEQUENCE</scope>
    <source>
        <strain evidence="1">JCM 3313</strain>
    </source>
</reference>
<dbReference type="Proteomes" id="UP000639606">
    <property type="component" value="Unassembled WGS sequence"/>
</dbReference>